<evidence type="ECO:0000256" key="2">
    <source>
        <dbReference type="ARBA" id="ARBA00007400"/>
    </source>
</evidence>
<comment type="subcellular location">
    <subcellularLocation>
        <location evidence="1">Cell membrane</location>
        <topology evidence="1">Multi-pass membrane protein</topology>
    </subcellularLocation>
</comment>
<feature type="transmembrane region" description="Helical" evidence="7">
    <location>
        <begin position="155"/>
        <end position="173"/>
    </location>
</feature>
<dbReference type="GO" id="GO:0005886">
    <property type="term" value="C:plasma membrane"/>
    <property type="evidence" value="ECO:0007669"/>
    <property type="project" value="UniProtKB-SubCell"/>
</dbReference>
<dbReference type="Proteomes" id="UP000094197">
    <property type="component" value="Chromosome 2"/>
</dbReference>
<dbReference type="Pfam" id="PF01757">
    <property type="entry name" value="Acyl_transf_3"/>
    <property type="match status" value="1"/>
</dbReference>
<feature type="transmembrane region" description="Helical" evidence="7">
    <location>
        <begin position="351"/>
        <end position="375"/>
    </location>
</feature>
<feature type="transmembrane region" description="Helical" evidence="7">
    <location>
        <begin position="6"/>
        <end position="23"/>
    </location>
</feature>
<feature type="transmembrane region" description="Helical" evidence="7">
    <location>
        <begin position="115"/>
        <end position="135"/>
    </location>
</feature>
<keyword evidence="9" id="KW-0808">Transferase</keyword>
<comment type="similarity">
    <text evidence="2">Belongs to the acyltransferase 3 family.</text>
</comment>
<dbReference type="AlphaFoldDB" id="A0A1D7V306"/>
<evidence type="ECO:0000313" key="10">
    <source>
        <dbReference type="Proteomes" id="UP000094197"/>
    </source>
</evidence>
<reference evidence="9 10" key="1">
    <citation type="submission" date="2016-04" db="EMBL/GenBank/DDBJ databases">
        <title>Complete genome seqeunce of Leptospira alstonii serovar Room22.</title>
        <authorList>
            <person name="Nally J.E."/>
            <person name="Bayles D.O."/>
            <person name="Hurley D."/>
            <person name="Fanning S."/>
            <person name="McMahon B.J."/>
            <person name="Arent Z."/>
        </authorList>
    </citation>
    <scope>NUCLEOTIDE SEQUENCE [LARGE SCALE GENOMIC DNA]</scope>
    <source>
        <strain evidence="9 10">GWTS #1</strain>
    </source>
</reference>
<evidence type="ECO:0000313" key="9">
    <source>
        <dbReference type="EMBL" id="AOP36214.1"/>
    </source>
</evidence>
<organism evidence="9 10">
    <name type="scientific">Leptospira tipperaryensis</name>
    <dbReference type="NCBI Taxonomy" id="2564040"/>
    <lineage>
        <taxon>Bacteria</taxon>
        <taxon>Pseudomonadati</taxon>
        <taxon>Spirochaetota</taxon>
        <taxon>Spirochaetia</taxon>
        <taxon>Leptospirales</taxon>
        <taxon>Leptospiraceae</taxon>
        <taxon>Leptospira</taxon>
    </lineage>
</organism>
<feature type="transmembrane region" description="Helical" evidence="7">
    <location>
        <begin position="286"/>
        <end position="303"/>
    </location>
</feature>
<dbReference type="PANTHER" id="PTHR40074">
    <property type="entry name" value="O-ACETYLTRANSFERASE WECH"/>
    <property type="match status" value="1"/>
</dbReference>
<protein>
    <submittedName>
        <fullName evidence="9">Acyltransferase</fullName>
    </submittedName>
</protein>
<evidence type="ECO:0000256" key="3">
    <source>
        <dbReference type="ARBA" id="ARBA00022475"/>
    </source>
</evidence>
<dbReference type="OrthoDB" id="321153at2"/>
<feature type="transmembrane region" description="Helical" evidence="7">
    <location>
        <begin position="77"/>
        <end position="103"/>
    </location>
</feature>
<evidence type="ECO:0000256" key="5">
    <source>
        <dbReference type="ARBA" id="ARBA00022989"/>
    </source>
</evidence>
<keyword evidence="4 7" id="KW-0812">Transmembrane</keyword>
<feature type="transmembrane region" description="Helical" evidence="7">
    <location>
        <begin position="185"/>
        <end position="206"/>
    </location>
</feature>
<name>A0A1D7V306_9LEPT</name>
<keyword evidence="3" id="KW-1003">Cell membrane</keyword>
<feature type="domain" description="Acyltransferase 3" evidence="8">
    <location>
        <begin position="47"/>
        <end position="369"/>
    </location>
</feature>
<accession>A0A1D7V306</accession>
<feature type="transmembrane region" description="Helical" evidence="7">
    <location>
        <begin position="50"/>
        <end position="71"/>
    </location>
</feature>
<dbReference type="PANTHER" id="PTHR40074:SF2">
    <property type="entry name" value="O-ACETYLTRANSFERASE WECH"/>
    <property type="match status" value="1"/>
</dbReference>
<evidence type="ECO:0000259" key="8">
    <source>
        <dbReference type="Pfam" id="PF01757"/>
    </source>
</evidence>
<evidence type="ECO:0000256" key="4">
    <source>
        <dbReference type="ARBA" id="ARBA00022692"/>
    </source>
</evidence>
<keyword evidence="9" id="KW-0012">Acyltransferase</keyword>
<dbReference type="EMBL" id="CP015218">
    <property type="protein sequence ID" value="AOP36214.1"/>
    <property type="molecule type" value="Genomic_DNA"/>
</dbReference>
<proteinExistence type="inferred from homology"/>
<keyword evidence="6 7" id="KW-0472">Membrane</keyword>
<evidence type="ECO:0000256" key="7">
    <source>
        <dbReference type="SAM" id="Phobius"/>
    </source>
</evidence>
<feature type="transmembrane region" description="Helical" evidence="7">
    <location>
        <begin position="315"/>
        <end position="339"/>
    </location>
</feature>
<feature type="transmembrane region" description="Helical" evidence="7">
    <location>
        <begin position="261"/>
        <end position="280"/>
    </location>
</feature>
<sequence>MNSHLQLFMDLFGLILLFAFFFFSNRSSQMLISSPQKDESKSGRSESIDFIRGLAITGIVFIHVNSYFQYFGPDQSASIATLALSNLARFSVPAFILSSGIFLKSTNFRDYWKSKILSLILPYFFVSLLAAYVKLGTLPDLGAFLSGLLLGTWCAPYYFVPLLFSFYLIFPLFSKIQTKLNTKKAILSILFLSLLVNLVSNHIFFLFSEGPIRTIEPILFTGFIFFFTFGMLAGKWFKQPKNFLALSEEKSSPLPYSMKKILWIGILIYLSALFLAGFVWKFDSSNHLLFYPLGMFLVLFFWAEKARVEKRHKTLIQIFTFVGKNSMGIFLLHPILIHLMHAWSPFEWGSAFSWILIPITAFVNVLLPLSAWLVVNKILEYPVKVVSTSPKI</sequence>
<dbReference type="GO" id="GO:0016413">
    <property type="term" value="F:O-acetyltransferase activity"/>
    <property type="evidence" value="ECO:0007669"/>
    <property type="project" value="TreeGrafter"/>
</dbReference>
<gene>
    <name evidence="9" type="ORF">A0128_19470</name>
</gene>
<keyword evidence="10" id="KW-1185">Reference proteome</keyword>
<dbReference type="KEGG" id="laj:A0128_19470"/>
<dbReference type="RefSeq" id="WP_069609439.1">
    <property type="nucleotide sequence ID" value="NZ_CP015218.1"/>
</dbReference>
<evidence type="ECO:0000256" key="6">
    <source>
        <dbReference type="ARBA" id="ARBA00023136"/>
    </source>
</evidence>
<keyword evidence="5 7" id="KW-1133">Transmembrane helix</keyword>
<feature type="transmembrane region" description="Helical" evidence="7">
    <location>
        <begin position="218"/>
        <end position="237"/>
    </location>
</feature>
<evidence type="ECO:0000256" key="1">
    <source>
        <dbReference type="ARBA" id="ARBA00004651"/>
    </source>
</evidence>
<dbReference type="GO" id="GO:0009246">
    <property type="term" value="P:enterobacterial common antigen biosynthetic process"/>
    <property type="evidence" value="ECO:0007669"/>
    <property type="project" value="TreeGrafter"/>
</dbReference>
<dbReference type="InterPro" id="IPR002656">
    <property type="entry name" value="Acyl_transf_3_dom"/>
</dbReference>